<dbReference type="AlphaFoldDB" id="A0A375H467"/>
<dbReference type="Proteomes" id="UP000255168">
    <property type="component" value="Chromosome I"/>
</dbReference>
<dbReference type="EMBL" id="LT984806">
    <property type="protein sequence ID" value="SPD46721.1"/>
    <property type="molecule type" value="Genomic_DNA"/>
</dbReference>
<sequence>MNAEERALFDKMTGQEQDLWLFQLEKQT</sequence>
<gene>
    <name evidence="1" type="ORF">CBM2607_11661</name>
</gene>
<accession>A0A375H467</accession>
<evidence type="ECO:0000313" key="2">
    <source>
        <dbReference type="Proteomes" id="UP000255168"/>
    </source>
</evidence>
<organism evidence="1 2">
    <name type="scientific">Cupriavidus neocaledonicus</name>
    <dbReference type="NCBI Taxonomy" id="1040979"/>
    <lineage>
        <taxon>Bacteria</taxon>
        <taxon>Pseudomonadati</taxon>
        <taxon>Pseudomonadota</taxon>
        <taxon>Betaproteobacteria</taxon>
        <taxon>Burkholderiales</taxon>
        <taxon>Burkholderiaceae</taxon>
        <taxon>Cupriavidus</taxon>
    </lineage>
</organism>
<evidence type="ECO:0000313" key="1">
    <source>
        <dbReference type="EMBL" id="SPD46721.1"/>
    </source>
</evidence>
<name>A0A375H467_9BURK</name>
<protein>
    <submittedName>
        <fullName evidence="1">Uncharacterized protein</fullName>
    </submittedName>
</protein>
<reference evidence="1 2" key="1">
    <citation type="submission" date="2018-01" db="EMBL/GenBank/DDBJ databases">
        <authorList>
            <person name="Clerissi C."/>
        </authorList>
    </citation>
    <scope>NUCLEOTIDE SEQUENCE [LARGE SCALE GENOMIC DNA]</scope>
    <source>
        <strain evidence="1">Cupriavidus taiwanensis STM 6160</strain>
    </source>
</reference>
<proteinExistence type="predicted"/>